<evidence type="ECO:0000313" key="3">
    <source>
        <dbReference type="Proteomes" id="UP001167796"/>
    </source>
</evidence>
<comment type="caution">
    <text evidence="2">The sequence shown here is derived from an EMBL/GenBank/DDBJ whole genome shotgun (WGS) entry which is preliminary data.</text>
</comment>
<evidence type="ECO:0000313" key="2">
    <source>
        <dbReference type="EMBL" id="MDO7846245.1"/>
    </source>
</evidence>
<dbReference type="Proteomes" id="UP001167796">
    <property type="component" value="Unassembled WGS sequence"/>
</dbReference>
<keyword evidence="3" id="KW-1185">Reference proteome</keyword>
<gene>
    <name evidence="2" type="ORF">Q5H92_07755</name>
</gene>
<protein>
    <submittedName>
        <fullName evidence="2">Helix-turn-helix domain-containing protein</fullName>
    </submittedName>
</protein>
<dbReference type="EMBL" id="JAUQSX010000003">
    <property type="protein sequence ID" value="MDO7846245.1"/>
    <property type="molecule type" value="Genomic_DNA"/>
</dbReference>
<dbReference type="InterPro" id="IPR041657">
    <property type="entry name" value="HTH_17"/>
</dbReference>
<evidence type="ECO:0000259" key="1">
    <source>
        <dbReference type="Pfam" id="PF12728"/>
    </source>
</evidence>
<organism evidence="2 3">
    <name type="scientific">Hymenobacter mellowenesis</name>
    <dbReference type="NCBI Taxonomy" id="3063995"/>
    <lineage>
        <taxon>Bacteria</taxon>
        <taxon>Pseudomonadati</taxon>
        <taxon>Bacteroidota</taxon>
        <taxon>Cytophagia</taxon>
        <taxon>Cytophagales</taxon>
        <taxon>Hymenobacteraceae</taxon>
        <taxon>Hymenobacter</taxon>
    </lineage>
</organism>
<dbReference type="RefSeq" id="WP_305010934.1">
    <property type="nucleotide sequence ID" value="NZ_JAUQSX010000003.1"/>
</dbReference>
<name>A0ABT9AAM5_9BACT</name>
<dbReference type="PANTHER" id="PTHR34585:SF22">
    <property type="entry name" value="HELIX-TURN-HELIX DOMAIN-CONTAINING PROTEIN"/>
    <property type="match status" value="1"/>
</dbReference>
<sequence>MSNIVLQEDLFNQFLHDKFNYMLNLMQEERNKPNFNWVTNKAAMGLLDVSSRTMQNLRDDGLLGFSKLGNKIYYTPEELDSLLQRHYQKPFKAAA</sequence>
<accession>A0ABT9AAM5</accession>
<feature type="domain" description="Helix-turn-helix" evidence="1">
    <location>
        <begin position="37"/>
        <end position="86"/>
    </location>
</feature>
<proteinExistence type="predicted"/>
<dbReference type="Pfam" id="PF12728">
    <property type="entry name" value="HTH_17"/>
    <property type="match status" value="1"/>
</dbReference>
<dbReference type="SUPFAM" id="SSF46955">
    <property type="entry name" value="Putative DNA-binding domain"/>
    <property type="match status" value="1"/>
</dbReference>
<reference evidence="2" key="1">
    <citation type="submission" date="2023-07" db="EMBL/GenBank/DDBJ databases">
        <authorList>
            <person name="Kim M.K."/>
        </authorList>
    </citation>
    <scope>NUCLEOTIDE SEQUENCE</scope>
    <source>
        <strain evidence="2">M29</strain>
    </source>
</reference>
<dbReference type="PANTHER" id="PTHR34585">
    <property type="match status" value="1"/>
</dbReference>
<dbReference type="InterPro" id="IPR009061">
    <property type="entry name" value="DNA-bd_dom_put_sf"/>
</dbReference>